<dbReference type="InterPro" id="IPR052345">
    <property type="entry name" value="Rad_response_metalloprotease"/>
</dbReference>
<dbReference type="EMBL" id="JAFLNA010000008">
    <property type="protein sequence ID" value="MBO0132380.1"/>
    <property type="molecule type" value="Genomic_DNA"/>
</dbReference>
<evidence type="ECO:0000313" key="4">
    <source>
        <dbReference type="Proteomes" id="UP000664699"/>
    </source>
</evidence>
<sequence length="429" mass="49063">MSTTERGDKLEDAFYNFLLDQQNRGEDVYWTIPHGKCKILKKKKYPSKDRGAPVQFDIVIETYRPGAEVPSFYHVFECKNYSGSVPDHYVREFSDKLKELFPHKHKGVMVVSSKLQSGARKLAESRGIAIVKYAAHGVEILADRRLRPFVSHSSIKSQIFREEARATELKFSAYSEGNYFSTVEDFLASTHLGNESPEVRNAAAKPSAPYVSSDEMRRSTEAVLNQINYEAGCVDLTKICKALGIDLTYSDSVVTDADGLQILGTANFDLRTIEIYSHQDGNQKRFTLCHEIGHFYLRHDRYLRSDKILARDLEISDESENTFNYERLEFQANAFAADLILPHHAFIRAVAKYKVELEIKYKGHGYIFVDNQPENLFTYEKFLTLLSIEFEASKQVIEIKLKKMQLLNDQRVASRPTPVARLVGNIFEP</sequence>
<comment type="caution">
    <text evidence="3">The sequence shown here is derived from an EMBL/GenBank/DDBJ whole genome shotgun (WGS) entry which is preliminary data.</text>
</comment>
<evidence type="ECO:0000259" key="1">
    <source>
        <dbReference type="Pfam" id="PF04471"/>
    </source>
</evidence>
<evidence type="ECO:0000259" key="2">
    <source>
        <dbReference type="Pfam" id="PF06114"/>
    </source>
</evidence>
<gene>
    <name evidence="3" type="ORF">JZX89_16725</name>
</gene>
<dbReference type="Proteomes" id="UP000664699">
    <property type="component" value="Unassembled WGS sequence"/>
</dbReference>
<dbReference type="InterPro" id="IPR010359">
    <property type="entry name" value="IrrE_HExxH"/>
</dbReference>
<proteinExistence type="predicted"/>
<dbReference type="RefSeq" id="WP_207134787.1">
    <property type="nucleotide sequence ID" value="NZ_JAFLNA010000008.1"/>
</dbReference>
<dbReference type="Pfam" id="PF04471">
    <property type="entry name" value="Mrr_cat"/>
    <property type="match status" value="1"/>
</dbReference>
<evidence type="ECO:0000313" key="3">
    <source>
        <dbReference type="EMBL" id="MBO0132380.1"/>
    </source>
</evidence>
<protein>
    <submittedName>
        <fullName evidence="3">ImmA/IrrE family metallo-endopeptidase</fullName>
    </submittedName>
</protein>
<reference evidence="3 4" key="1">
    <citation type="submission" date="2021-03" db="EMBL/GenBank/DDBJ databases">
        <title>Whole genome sequence of Agrobacterium sp. strain Rnr.</title>
        <authorList>
            <person name="Mafakheri H."/>
            <person name="Taghavi S.M."/>
            <person name="Nemanja K."/>
            <person name="Osdaghi E."/>
        </authorList>
    </citation>
    <scope>NUCLEOTIDE SEQUENCE [LARGE SCALE GENOMIC DNA]</scope>
    <source>
        <strain evidence="3 4">Rnr</strain>
    </source>
</reference>
<dbReference type="PANTHER" id="PTHR43236">
    <property type="entry name" value="ANTITOXIN HIGA1"/>
    <property type="match status" value="1"/>
</dbReference>
<dbReference type="PANTHER" id="PTHR43236:SF2">
    <property type="entry name" value="BLL0069 PROTEIN"/>
    <property type="match status" value="1"/>
</dbReference>
<dbReference type="Gene3D" id="1.10.10.2910">
    <property type="match status" value="1"/>
</dbReference>
<accession>A0ABS3EK71</accession>
<dbReference type="SUPFAM" id="SSF52980">
    <property type="entry name" value="Restriction endonuclease-like"/>
    <property type="match status" value="1"/>
</dbReference>
<feature type="domain" description="Restriction endonuclease type IV Mrr" evidence="1">
    <location>
        <begin position="56"/>
        <end position="132"/>
    </location>
</feature>
<organism evidence="3 4">
    <name type="scientific">Agrobacterium burrii</name>
    <dbReference type="NCBI Taxonomy" id="2815339"/>
    <lineage>
        <taxon>Bacteria</taxon>
        <taxon>Pseudomonadati</taxon>
        <taxon>Pseudomonadota</taxon>
        <taxon>Alphaproteobacteria</taxon>
        <taxon>Hyphomicrobiales</taxon>
        <taxon>Rhizobiaceae</taxon>
        <taxon>Rhizobium/Agrobacterium group</taxon>
        <taxon>Agrobacterium</taxon>
        <taxon>Agrobacterium tumefaciens complex</taxon>
    </lineage>
</organism>
<dbReference type="Pfam" id="PF06114">
    <property type="entry name" value="Peptidase_M78"/>
    <property type="match status" value="1"/>
</dbReference>
<feature type="domain" description="IrrE N-terminal-like" evidence="2">
    <location>
        <begin position="240"/>
        <end position="359"/>
    </location>
</feature>
<dbReference type="InterPro" id="IPR007560">
    <property type="entry name" value="Restrct_endonuc_IV_Mrr"/>
</dbReference>
<keyword evidence="4" id="KW-1185">Reference proteome</keyword>
<dbReference type="InterPro" id="IPR011335">
    <property type="entry name" value="Restrct_endonuc-II-like"/>
</dbReference>
<name>A0ABS3EK71_9HYPH</name>